<dbReference type="GO" id="GO:0006508">
    <property type="term" value="P:proteolysis"/>
    <property type="evidence" value="ECO:0007669"/>
    <property type="project" value="UniProtKB-KW"/>
</dbReference>
<organism evidence="13 14">
    <name type="scientific">Herbinix hemicellulosilytica</name>
    <dbReference type="NCBI Taxonomy" id="1564487"/>
    <lineage>
        <taxon>Bacteria</taxon>
        <taxon>Bacillati</taxon>
        <taxon>Bacillota</taxon>
        <taxon>Clostridia</taxon>
        <taxon>Lachnospirales</taxon>
        <taxon>Lachnospiraceae</taxon>
        <taxon>Herbinix</taxon>
    </lineage>
</organism>
<feature type="transmembrane region" description="Helical" evidence="11">
    <location>
        <begin position="6"/>
        <end position="25"/>
    </location>
</feature>
<feature type="transmembrane region" description="Helical" evidence="11">
    <location>
        <begin position="88"/>
        <end position="109"/>
    </location>
</feature>
<evidence type="ECO:0000313" key="13">
    <source>
        <dbReference type="EMBL" id="CRZ34520.1"/>
    </source>
</evidence>
<evidence type="ECO:0000256" key="9">
    <source>
        <dbReference type="ARBA" id="ARBA00023049"/>
    </source>
</evidence>
<dbReference type="CDD" id="cd06163">
    <property type="entry name" value="S2P-M50_PDZ_RseP-like"/>
    <property type="match status" value="2"/>
</dbReference>
<evidence type="ECO:0000259" key="12">
    <source>
        <dbReference type="SMART" id="SM00228"/>
    </source>
</evidence>
<feature type="domain" description="PDZ" evidence="12">
    <location>
        <begin position="192"/>
        <end position="263"/>
    </location>
</feature>
<evidence type="ECO:0000256" key="11">
    <source>
        <dbReference type="RuleBase" id="RU362031"/>
    </source>
</evidence>
<keyword evidence="9 11" id="KW-0482">Metalloprotease</keyword>
<sequence>MNIFIAILILGIIIFIHELGHFLLAKKNNITVTEFSLGMGPRIASFVKNGTRYSIKLLPIGGSCMMLGEDEEVEDEGAFHKKGVWARFSVIFAGAFFNFILALVLAFVITSSAGVDYPEVLNVREDTAVYEAGLRDGDIIKKIDGKRINFGKELDLYFFFNPVNGKPIDVTYERDGKTYNTTVYPKLLPPHYRLGIEYSSETDEAILLVVEPGLPFHEAGIVPGDVITSINQTPIKSGKDMAEYFEANPLTGDPVEITYIHGKSEKTATVTPKLVTSGYELGLSYNLYREKVSPRKAIKYSFMELKYNINYTISSLKYLISGKASLNEISGPVGIVTIVDNIVEQTEDEGVGFVFLNLVNFAMYLSANLGVINLLPLPALDGGRLVFLIIEAIRRKPIPKEKEAMVHFVGLALLMILMIIVVFNDFRKIFG</sequence>
<dbReference type="Pfam" id="PF02163">
    <property type="entry name" value="Peptidase_M50"/>
    <property type="match status" value="1"/>
</dbReference>
<dbReference type="NCBIfam" id="TIGR00054">
    <property type="entry name" value="RIP metalloprotease RseP"/>
    <property type="match status" value="1"/>
</dbReference>
<dbReference type="InterPro" id="IPR041489">
    <property type="entry name" value="PDZ_6"/>
</dbReference>
<dbReference type="InterPro" id="IPR008915">
    <property type="entry name" value="Peptidase_M50"/>
</dbReference>
<protein>
    <recommendedName>
        <fullName evidence="11">Zinc metalloprotease</fullName>
        <ecNumber evidence="11">3.4.24.-</ecNumber>
    </recommendedName>
</protein>
<keyword evidence="8 11" id="KW-1133">Transmembrane helix</keyword>
<dbReference type="Pfam" id="PF17820">
    <property type="entry name" value="PDZ_6"/>
    <property type="match status" value="1"/>
</dbReference>
<keyword evidence="10 11" id="KW-0472">Membrane</keyword>
<dbReference type="EC" id="3.4.24.-" evidence="11"/>
<keyword evidence="4" id="KW-0645">Protease</keyword>
<evidence type="ECO:0000256" key="3">
    <source>
        <dbReference type="ARBA" id="ARBA00007931"/>
    </source>
</evidence>
<keyword evidence="7 11" id="KW-0862">Zinc</keyword>
<dbReference type="GO" id="GO:0046872">
    <property type="term" value="F:metal ion binding"/>
    <property type="evidence" value="ECO:0007669"/>
    <property type="project" value="UniProtKB-KW"/>
</dbReference>
<keyword evidence="5 11" id="KW-0812">Transmembrane</keyword>
<evidence type="ECO:0000256" key="4">
    <source>
        <dbReference type="ARBA" id="ARBA00022670"/>
    </source>
</evidence>
<dbReference type="GO" id="GO:0004222">
    <property type="term" value="F:metalloendopeptidase activity"/>
    <property type="evidence" value="ECO:0007669"/>
    <property type="project" value="InterPro"/>
</dbReference>
<comment type="cofactor">
    <cofactor evidence="1 11">
        <name>Zn(2+)</name>
        <dbReference type="ChEBI" id="CHEBI:29105"/>
    </cofactor>
</comment>
<evidence type="ECO:0000256" key="8">
    <source>
        <dbReference type="ARBA" id="ARBA00022989"/>
    </source>
</evidence>
<dbReference type="InterPro" id="IPR004387">
    <property type="entry name" value="Pept_M50_Zn"/>
</dbReference>
<accession>A0A0H5SHJ7</accession>
<keyword evidence="6 11" id="KW-0378">Hydrolase</keyword>
<dbReference type="PANTHER" id="PTHR42837">
    <property type="entry name" value="REGULATOR OF SIGMA-E PROTEASE RSEP"/>
    <property type="match status" value="1"/>
</dbReference>
<gene>
    <name evidence="13" type="ORF">HHT355_1319</name>
</gene>
<reference evidence="13 14" key="1">
    <citation type="submission" date="2015-06" db="EMBL/GenBank/DDBJ databases">
        <authorList>
            <person name="Wibberg Daniel"/>
        </authorList>
    </citation>
    <scope>NUCLEOTIDE SEQUENCE [LARGE SCALE GENOMIC DNA]</scope>
    <source>
        <strain evidence="13 14">T3/55T</strain>
    </source>
</reference>
<dbReference type="Gene3D" id="2.30.42.10">
    <property type="match status" value="2"/>
</dbReference>
<dbReference type="Proteomes" id="UP000236497">
    <property type="component" value="Unassembled WGS sequence"/>
</dbReference>
<dbReference type="SUPFAM" id="SSF50156">
    <property type="entry name" value="PDZ domain-like"/>
    <property type="match status" value="2"/>
</dbReference>
<feature type="domain" description="PDZ" evidence="12">
    <location>
        <begin position="103"/>
        <end position="176"/>
    </location>
</feature>
<comment type="similarity">
    <text evidence="3 11">Belongs to the peptidase M50B family.</text>
</comment>
<dbReference type="RefSeq" id="WP_158245909.1">
    <property type="nucleotide sequence ID" value="NZ_CVTD020000015.1"/>
</dbReference>
<feature type="transmembrane region" description="Helical" evidence="11">
    <location>
        <begin position="404"/>
        <end position="423"/>
    </location>
</feature>
<evidence type="ECO:0000256" key="2">
    <source>
        <dbReference type="ARBA" id="ARBA00004141"/>
    </source>
</evidence>
<evidence type="ECO:0000256" key="1">
    <source>
        <dbReference type="ARBA" id="ARBA00001947"/>
    </source>
</evidence>
<dbReference type="AlphaFoldDB" id="A0A0H5SHJ7"/>
<dbReference type="EMBL" id="CVTD020000015">
    <property type="protein sequence ID" value="CRZ34520.1"/>
    <property type="molecule type" value="Genomic_DNA"/>
</dbReference>
<dbReference type="InterPro" id="IPR001478">
    <property type="entry name" value="PDZ"/>
</dbReference>
<name>A0A0H5SHJ7_HERHM</name>
<dbReference type="GO" id="GO:0016020">
    <property type="term" value="C:membrane"/>
    <property type="evidence" value="ECO:0007669"/>
    <property type="project" value="UniProtKB-SubCell"/>
</dbReference>
<keyword evidence="11" id="KW-0479">Metal-binding</keyword>
<proteinExistence type="inferred from homology"/>
<evidence type="ECO:0000256" key="7">
    <source>
        <dbReference type="ARBA" id="ARBA00022833"/>
    </source>
</evidence>
<comment type="subcellular location">
    <subcellularLocation>
        <location evidence="2">Membrane</location>
        <topology evidence="2">Multi-pass membrane protein</topology>
    </subcellularLocation>
</comment>
<evidence type="ECO:0000256" key="10">
    <source>
        <dbReference type="ARBA" id="ARBA00023136"/>
    </source>
</evidence>
<dbReference type="InterPro" id="IPR036034">
    <property type="entry name" value="PDZ_sf"/>
</dbReference>
<keyword evidence="14" id="KW-1185">Reference proteome</keyword>
<dbReference type="SMART" id="SM00228">
    <property type="entry name" value="PDZ"/>
    <property type="match status" value="2"/>
</dbReference>
<evidence type="ECO:0000256" key="6">
    <source>
        <dbReference type="ARBA" id="ARBA00022801"/>
    </source>
</evidence>
<evidence type="ECO:0000256" key="5">
    <source>
        <dbReference type="ARBA" id="ARBA00022692"/>
    </source>
</evidence>
<evidence type="ECO:0000313" key="14">
    <source>
        <dbReference type="Proteomes" id="UP000236497"/>
    </source>
</evidence>
<dbReference type="PANTHER" id="PTHR42837:SF2">
    <property type="entry name" value="MEMBRANE METALLOPROTEASE ARASP2, CHLOROPLASTIC-RELATED"/>
    <property type="match status" value="1"/>
</dbReference>